<reference evidence="2" key="1">
    <citation type="journal article" date="2020" name="Nat. Commun.">
        <title>Large-scale genome sequencing of mycorrhizal fungi provides insights into the early evolution of symbiotic traits.</title>
        <authorList>
            <person name="Miyauchi S."/>
            <person name="Kiss E."/>
            <person name="Kuo A."/>
            <person name="Drula E."/>
            <person name="Kohler A."/>
            <person name="Sanchez-Garcia M."/>
            <person name="Morin E."/>
            <person name="Andreopoulos B."/>
            <person name="Barry K.W."/>
            <person name="Bonito G."/>
            <person name="Buee M."/>
            <person name="Carver A."/>
            <person name="Chen C."/>
            <person name="Cichocki N."/>
            <person name="Clum A."/>
            <person name="Culley D."/>
            <person name="Crous P.W."/>
            <person name="Fauchery L."/>
            <person name="Girlanda M."/>
            <person name="Hayes R.D."/>
            <person name="Keri Z."/>
            <person name="LaButti K."/>
            <person name="Lipzen A."/>
            <person name="Lombard V."/>
            <person name="Magnuson J."/>
            <person name="Maillard F."/>
            <person name="Murat C."/>
            <person name="Nolan M."/>
            <person name="Ohm R.A."/>
            <person name="Pangilinan J."/>
            <person name="Pereira M.F."/>
            <person name="Perotto S."/>
            <person name="Peter M."/>
            <person name="Pfister S."/>
            <person name="Riley R."/>
            <person name="Sitrit Y."/>
            <person name="Stielow J.B."/>
            <person name="Szollosi G."/>
            <person name="Zifcakova L."/>
            <person name="Stursova M."/>
            <person name="Spatafora J.W."/>
            <person name="Tedersoo L."/>
            <person name="Vaario L.M."/>
            <person name="Yamada A."/>
            <person name="Yan M."/>
            <person name="Wang P."/>
            <person name="Xu J."/>
            <person name="Bruns T."/>
            <person name="Baldrian P."/>
            <person name="Vilgalys R."/>
            <person name="Dunand C."/>
            <person name="Henrissat B."/>
            <person name="Grigoriev I.V."/>
            <person name="Hibbett D."/>
            <person name="Nagy L.G."/>
            <person name="Martin F.M."/>
        </authorList>
    </citation>
    <scope>NUCLEOTIDE SEQUENCE</scope>
    <source>
        <strain evidence="2">UH-Tt-Lm1</strain>
    </source>
</reference>
<keyword evidence="1" id="KW-0802">TPR repeat</keyword>
<dbReference type="EMBL" id="WIUZ02000010">
    <property type="protein sequence ID" value="KAF9783498.1"/>
    <property type="molecule type" value="Genomic_DNA"/>
</dbReference>
<proteinExistence type="predicted"/>
<dbReference type="InterPro" id="IPR019734">
    <property type="entry name" value="TPR_rpt"/>
</dbReference>
<dbReference type="SUPFAM" id="SSF48452">
    <property type="entry name" value="TPR-like"/>
    <property type="match status" value="1"/>
</dbReference>
<organism evidence="2 3">
    <name type="scientific">Thelephora terrestris</name>
    <dbReference type="NCBI Taxonomy" id="56493"/>
    <lineage>
        <taxon>Eukaryota</taxon>
        <taxon>Fungi</taxon>
        <taxon>Dikarya</taxon>
        <taxon>Basidiomycota</taxon>
        <taxon>Agaricomycotina</taxon>
        <taxon>Agaricomycetes</taxon>
        <taxon>Thelephorales</taxon>
        <taxon>Thelephoraceae</taxon>
        <taxon>Thelephora</taxon>
    </lineage>
</organism>
<evidence type="ECO:0000313" key="2">
    <source>
        <dbReference type="EMBL" id="KAF9783498.1"/>
    </source>
</evidence>
<dbReference type="PROSITE" id="PS50005">
    <property type="entry name" value="TPR"/>
    <property type="match status" value="1"/>
</dbReference>
<dbReference type="AlphaFoldDB" id="A0A9P6L5X4"/>
<evidence type="ECO:0000313" key="3">
    <source>
        <dbReference type="Proteomes" id="UP000736335"/>
    </source>
</evidence>
<dbReference type="PANTHER" id="PTHR47691">
    <property type="entry name" value="REGULATOR-RELATED"/>
    <property type="match status" value="1"/>
</dbReference>
<protein>
    <recommendedName>
        <fullName evidence="4">AAA+ ATPase domain-containing protein</fullName>
    </recommendedName>
</protein>
<dbReference type="Gene3D" id="1.25.40.10">
    <property type="entry name" value="Tetratricopeptide repeat domain"/>
    <property type="match status" value="1"/>
</dbReference>
<accession>A0A9P6L5X4</accession>
<dbReference type="SUPFAM" id="SSF52540">
    <property type="entry name" value="P-loop containing nucleoside triphosphate hydrolases"/>
    <property type="match status" value="1"/>
</dbReference>
<name>A0A9P6L5X4_9AGAM</name>
<dbReference type="PANTHER" id="PTHR47691:SF3">
    <property type="entry name" value="HTH-TYPE TRANSCRIPTIONAL REGULATOR RV0890C-RELATED"/>
    <property type="match status" value="1"/>
</dbReference>
<sequence length="919" mass="103144">MYRALVIRMAPIARGIHTTAIWPAIRPVPRIVSPQRLRLSSMAPGSQRPKARDGTLLTLNVAIDTLDLAKNLSVIAPAQAAFGSVGVLLTMIRGSMVNEQDYVELGINCADICKALDRGMSGKRLGDLSQSLCEAINQLTMTVAEIQKTVALQSGRNRIFRLIRARNDKDKIAGWRSELNRILNVFNTELAINTHVAVSSIRDDVSRIWEEVGSQFRSLKFNSRTLGESPPSPPRACFGRGDLIEKIVGFAEDLTPIALVGAGGVGKTSIALAVLHHDRIKERFGENRRLIRCDQFPASRAHFLDRLSKVVGADIENPEDLAPLRSFLSSKEIFIVLDNAESILDPHGTHGQGIYDVVEQLSQFSNICLCITSRITAIPPDCEALEVPTLSMEAARDSFYRIYKHGERSDSVDKILRQLDFHPLSVTLLATVAHQNRWNHNRLSKEWQQRRAGVLQTEHNKSLAATIELSLASPTFRELGPDARALLEVVAFFPQGVNEKNLHWLFPTVPDASKIFDKLCALSLTHRNNEFVTMLAPLRDHLRPTDPKSCPLLCATKDRYFDRLSVYLTPGRKREFQKARWITSEDANVEHLLDVFTSIDANSMEVWSACVRFMTHLYWHKPRYTVLRPKVEALPDDHPSKPECLFELAVLTGSAGNHAEQKRLLSHTLELQKERGVLSRVALTLTMLSGANRALGLYKEGIDQAKEALEIYEKSGNRQRQARCLNHLARLLHSDKQLDAAENAAVCTLALLPSEGQEFQVCRSYLVLGNIYCSKGEREKAIYHFKAALEIASRFNWHHSLFWTHFSLAELFLGEEEFGEARSHTEQAKSHAADAVYHLGRVSLLQARIWFQEGRIENAAPEALRALEIFEKLRVSSDLENCRALLRDIDQTAKVPFSESESVGELLQTESCPRRLTLS</sequence>
<evidence type="ECO:0000256" key="1">
    <source>
        <dbReference type="PROSITE-ProRule" id="PRU00339"/>
    </source>
</evidence>
<dbReference type="Proteomes" id="UP000736335">
    <property type="component" value="Unassembled WGS sequence"/>
</dbReference>
<dbReference type="OrthoDB" id="1534087at2759"/>
<evidence type="ECO:0008006" key="4">
    <source>
        <dbReference type="Google" id="ProtNLM"/>
    </source>
</evidence>
<feature type="repeat" description="TPR" evidence="1">
    <location>
        <begin position="762"/>
        <end position="795"/>
    </location>
</feature>
<keyword evidence="3" id="KW-1185">Reference proteome</keyword>
<gene>
    <name evidence="2" type="ORF">BJ322DRAFT_1157098</name>
</gene>
<dbReference type="SMART" id="SM00028">
    <property type="entry name" value="TPR"/>
    <property type="match status" value="5"/>
</dbReference>
<dbReference type="InterPro" id="IPR011990">
    <property type="entry name" value="TPR-like_helical_dom_sf"/>
</dbReference>
<dbReference type="InterPro" id="IPR059179">
    <property type="entry name" value="MLKL-like_MCAfunc"/>
</dbReference>
<dbReference type="InterPro" id="IPR027417">
    <property type="entry name" value="P-loop_NTPase"/>
</dbReference>
<dbReference type="CDD" id="cd21037">
    <property type="entry name" value="MLKL_NTD"/>
    <property type="match status" value="1"/>
</dbReference>
<dbReference type="Gene3D" id="3.40.50.300">
    <property type="entry name" value="P-loop containing nucleotide triphosphate hydrolases"/>
    <property type="match status" value="1"/>
</dbReference>
<reference evidence="2" key="2">
    <citation type="submission" date="2020-11" db="EMBL/GenBank/DDBJ databases">
        <authorList>
            <consortium name="DOE Joint Genome Institute"/>
            <person name="Kuo A."/>
            <person name="Miyauchi S."/>
            <person name="Kiss E."/>
            <person name="Drula E."/>
            <person name="Kohler A."/>
            <person name="Sanchez-Garcia M."/>
            <person name="Andreopoulos B."/>
            <person name="Barry K.W."/>
            <person name="Bonito G."/>
            <person name="Buee M."/>
            <person name="Carver A."/>
            <person name="Chen C."/>
            <person name="Cichocki N."/>
            <person name="Clum A."/>
            <person name="Culley D."/>
            <person name="Crous P.W."/>
            <person name="Fauchery L."/>
            <person name="Girlanda M."/>
            <person name="Hayes R."/>
            <person name="Keri Z."/>
            <person name="Labutti K."/>
            <person name="Lipzen A."/>
            <person name="Lombard V."/>
            <person name="Magnuson J."/>
            <person name="Maillard F."/>
            <person name="Morin E."/>
            <person name="Murat C."/>
            <person name="Nolan M."/>
            <person name="Ohm R."/>
            <person name="Pangilinan J."/>
            <person name="Pereira M."/>
            <person name="Perotto S."/>
            <person name="Peter M."/>
            <person name="Riley R."/>
            <person name="Sitrit Y."/>
            <person name="Stielow B."/>
            <person name="Szollosi G."/>
            <person name="Zifcakova L."/>
            <person name="Stursova M."/>
            <person name="Spatafora J.W."/>
            <person name="Tedersoo L."/>
            <person name="Vaario L.-M."/>
            <person name="Yamada A."/>
            <person name="Yan M."/>
            <person name="Wang P."/>
            <person name="Xu J."/>
            <person name="Bruns T."/>
            <person name="Baldrian P."/>
            <person name="Vilgalys R."/>
            <person name="Henrissat B."/>
            <person name="Grigoriev I.V."/>
            <person name="Hibbett D."/>
            <person name="Nagy L.G."/>
            <person name="Martin F.M."/>
        </authorList>
    </citation>
    <scope>NUCLEOTIDE SEQUENCE</scope>
    <source>
        <strain evidence="2">UH-Tt-Lm1</strain>
    </source>
</reference>
<comment type="caution">
    <text evidence="2">The sequence shown here is derived from an EMBL/GenBank/DDBJ whole genome shotgun (WGS) entry which is preliminary data.</text>
</comment>
<dbReference type="Pfam" id="PF13424">
    <property type="entry name" value="TPR_12"/>
    <property type="match status" value="1"/>
</dbReference>